<comment type="function">
    <text evidence="5">Forms part of the polypeptide exit tunnel.</text>
</comment>
<keyword evidence="3 5" id="KW-0687">Ribonucleoprotein</keyword>
<dbReference type="PANTHER" id="PTHR10746:SF6">
    <property type="entry name" value="LARGE RIBOSOMAL SUBUNIT PROTEIN UL4M"/>
    <property type="match status" value="1"/>
</dbReference>
<dbReference type="Pfam" id="PF00573">
    <property type="entry name" value="Ribosomal_L4"/>
    <property type="match status" value="1"/>
</dbReference>
<keyword evidence="5" id="KW-0699">rRNA-binding</keyword>
<dbReference type="Proteomes" id="UP000229526">
    <property type="component" value="Unassembled WGS sequence"/>
</dbReference>
<dbReference type="GO" id="GO:1990904">
    <property type="term" value="C:ribonucleoprotein complex"/>
    <property type="evidence" value="ECO:0007669"/>
    <property type="project" value="UniProtKB-KW"/>
</dbReference>
<evidence type="ECO:0000256" key="6">
    <source>
        <dbReference type="SAM" id="MobiDB-lite"/>
    </source>
</evidence>
<dbReference type="Gene3D" id="3.40.1370.10">
    <property type="match status" value="1"/>
</dbReference>
<dbReference type="SUPFAM" id="SSF52166">
    <property type="entry name" value="Ribosomal protein L4"/>
    <property type="match status" value="1"/>
</dbReference>
<dbReference type="NCBIfam" id="TIGR03953">
    <property type="entry name" value="rplD_bact"/>
    <property type="match status" value="1"/>
</dbReference>
<dbReference type="GO" id="GO:0005840">
    <property type="term" value="C:ribosome"/>
    <property type="evidence" value="ECO:0007669"/>
    <property type="project" value="UniProtKB-KW"/>
</dbReference>
<dbReference type="AlphaFoldDB" id="A0A2H0UKX7"/>
<protein>
    <recommendedName>
        <fullName evidence="4 5">Large ribosomal subunit protein uL4</fullName>
    </recommendedName>
</protein>
<dbReference type="HAMAP" id="MF_01328_B">
    <property type="entry name" value="Ribosomal_uL4_B"/>
    <property type="match status" value="1"/>
</dbReference>
<sequence length="211" mass="22981">METTSMKTDVLNLKGEKVGDVELNEAIFGRAWNGDLVHQAVVTAAANRRKPWAHAKTRDEVSGGGKKPWKQKGTGRARHGSTRSPIWVGGGAAHGPRNDRDYSKKLNKKMARAALYCALSKKLADGEMRFVDSLTIESTKTKDLVGALKNFFKANQPPSTLLVSADGNNSLVRISNNVPKVDTIHGSSIGISDLLSHQNVLIEKEAIEQIR</sequence>
<gene>
    <name evidence="5" type="primary">rplD</name>
    <name evidence="7" type="ORF">COU11_02410</name>
</gene>
<dbReference type="GO" id="GO:0006412">
    <property type="term" value="P:translation"/>
    <property type="evidence" value="ECO:0007669"/>
    <property type="project" value="UniProtKB-UniRule"/>
</dbReference>
<keyword evidence="2 5" id="KW-0689">Ribosomal protein</keyword>
<feature type="compositionally biased region" description="Basic residues" evidence="6">
    <location>
        <begin position="67"/>
        <end position="81"/>
    </location>
</feature>
<dbReference type="InterPro" id="IPR013005">
    <property type="entry name" value="Ribosomal_uL4-like"/>
</dbReference>
<feature type="region of interest" description="Disordered" evidence="6">
    <location>
        <begin position="48"/>
        <end position="98"/>
    </location>
</feature>
<evidence type="ECO:0000256" key="2">
    <source>
        <dbReference type="ARBA" id="ARBA00022980"/>
    </source>
</evidence>
<evidence type="ECO:0000256" key="1">
    <source>
        <dbReference type="ARBA" id="ARBA00010528"/>
    </source>
</evidence>
<evidence type="ECO:0000256" key="3">
    <source>
        <dbReference type="ARBA" id="ARBA00023274"/>
    </source>
</evidence>
<comment type="subunit">
    <text evidence="5">Part of the 50S ribosomal subunit.</text>
</comment>
<dbReference type="EMBL" id="PFBD01000020">
    <property type="protein sequence ID" value="PIR87058.1"/>
    <property type="molecule type" value="Genomic_DNA"/>
</dbReference>
<organism evidence="7 8">
    <name type="scientific">Candidatus Harrisonbacteria bacterium CG10_big_fil_rev_8_21_14_0_10_49_15</name>
    <dbReference type="NCBI Taxonomy" id="1974587"/>
    <lineage>
        <taxon>Bacteria</taxon>
        <taxon>Candidatus Harrisoniibacteriota</taxon>
    </lineage>
</organism>
<comment type="caution">
    <text evidence="7">The sequence shown here is derived from an EMBL/GenBank/DDBJ whole genome shotgun (WGS) entry which is preliminary data.</text>
</comment>
<proteinExistence type="inferred from homology"/>
<name>A0A2H0UKX7_9BACT</name>
<reference evidence="8" key="1">
    <citation type="submission" date="2017-09" db="EMBL/GenBank/DDBJ databases">
        <title>Depth-based differentiation of microbial function through sediment-hosted aquifers and enrichment of novel symbionts in the deep terrestrial subsurface.</title>
        <authorList>
            <person name="Probst A.J."/>
            <person name="Ladd B."/>
            <person name="Jarett J.K."/>
            <person name="Geller-Mcgrath D.E."/>
            <person name="Sieber C.M.K."/>
            <person name="Emerson J.B."/>
            <person name="Anantharaman K."/>
            <person name="Thomas B.C."/>
            <person name="Malmstrom R."/>
            <person name="Stieglmeier M."/>
            <person name="Klingl A."/>
            <person name="Woyke T."/>
            <person name="Ryan C.M."/>
            <person name="Banfield J.F."/>
        </authorList>
    </citation>
    <scope>NUCLEOTIDE SEQUENCE [LARGE SCALE GENOMIC DNA]</scope>
</reference>
<dbReference type="GO" id="GO:0019843">
    <property type="term" value="F:rRNA binding"/>
    <property type="evidence" value="ECO:0007669"/>
    <property type="project" value="UniProtKB-UniRule"/>
</dbReference>
<accession>A0A2H0UKX7</accession>
<dbReference type="GO" id="GO:0003735">
    <property type="term" value="F:structural constituent of ribosome"/>
    <property type="evidence" value="ECO:0007669"/>
    <property type="project" value="InterPro"/>
</dbReference>
<keyword evidence="5" id="KW-0694">RNA-binding</keyword>
<dbReference type="InterPro" id="IPR023574">
    <property type="entry name" value="Ribosomal_uL4_dom_sf"/>
</dbReference>
<evidence type="ECO:0000313" key="8">
    <source>
        <dbReference type="Proteomes" id="UP000229526"/>
    </source>
</evidence>
<comment type="function">
    <text evidence="5">One of the primary rRNA binding proteins, this protein initially binds near the 5'-end of the 23S rRNA. It is important during the early stages of 50S assembly. It makes multiple contacts with different domains of the 23S rRNA in the assembled 50S subunit and ribosome.</text>
</comment>
<evidence type="ECO:0000256" key="5">
    <source>
        <dbReference type="HAMAP-Rule" id="MF_01328"/>
    </source>
</evidence>
<dbReference type="InterPro" id="IPR002136">
    <property type="entry name" value="Ribosomal_uL4"/>
</dbReference>
<evidence type="ECO:0000256" key="4">
    <source>
        <dbReference type="ARBA" id="ARBA00035244"/>
    </source>
</evidence>
<comment type="similarity">
    <text evidence="1 5">Belongs to the universal ribosomal protein uL4 family.</text>
</comment>
<dbReference type="PANTHER" id="PTHR10746">
    <property type="entry name" value="50S RIBOSOMAL PROTEIN L4"/>
    <property type="match status" value="1"/>
</dbReference>
<evidence type="ECO:0000313" key="7">
    <source>
        <dbReference type="EMBL" id="PIR87058.1"/>
    </source>
</evidence>